<sequence>MFACRACFPLERPAALPSRVRYSAVHRGSPVNEYLILFESSGTEPSDTANIVGKTAG</sequence>
<evidence type="ECO:0000313" key="2">
    <source>
        <dbReference type="Proteomes" id="UP000053105"/>
    </source>
</evidence>
<name>A0A0M9AC62_9HYME</name>
<dbReference type="EMBL" id="KQ435696">
    <property type="protein sequence ID" value="KOX80836.1"/>
    <property type="molecule type" value="Genomic_DNA"/>
</dbReference>
<reference evidence="1 2" key="1">
    <citation type="submission" date="2015-07" db="EMBL/GenBank/DDBJ databases">
        <title>The genome of Melipona quadrifasciata.</title>
        <authorList>
            <person name="Pan H."/>
            <person name="Kapheim K."/>
        </authorList>
    </citation>
    <scope>NUCLEOTIDE SEQUENCE [LARGE SCALE GENOMIC DNA]</scope>
    <source>
        <strain evidence="1">0111107301</strain>
        <tissue evidence="1">Whole body</tissue>
    </source>
</reference>
<accession>A0A0M9AC62</accession>
<dbReference type="AlphaFoldDB" id="A0A0M9AC62"/>
<proteinExistence type="predicted"/>
<keyword evidence="2" id="KW-1185">Reference proteome</keyword>
<organism evidence="1 2">
    <name type="scientific">Melipona quadrifasciata</name>
    <dbReference type="NCBI Taxonomy" id="166423"/>
    <lineage>
        <taxon>Eukaryota</taxon>
        <taxon>Metazoa</taxon>
        <taxon>Ecdysozoa</taxon>
        <taxon>Arthropoda</taxon>
        <taxon>Hexapoda</taxon>
        <taxon>Insecta</taxon>
        <taxon>Pterygota</taxon>
        <taxon>Neoptera</taxon>
        <taxon>Endopterygota</taxon>
        <taxon>Hymenoptera</taxon>
        <taxon>Apocrita</taxon>
        <taxon>Aculeata</taxon>
        <taxon>Apoidea</taxon>
        <taxon>Anthophila</taxon>
        <taxon>Apidae</taxon>
        <taxon>Melipona</taxon>
    </lineage>
</organism>
<evidence type="ECO:0000313" key="1">
    <source>
        <dbReference type="EMBL" id="KOX80836.1"/>
    </source>
</evidence>
<gene>
    <name evidence="1" type="ORF">WN51_04701</name>
</gene>
<protein>
    <submittedName>
        <fullName evidence="1">Uncharacterized protein</fullName>
    </submittedName>
</protein>
<dbReference type="Proteomes" id="UP000053105">
    <property type="component" value="Unassembled WGS sequence"/>
</dbReference>